<dbReference type="Proteomes" id="UP000886998">
    <property type="component" value="Unassembled WGS sequence"/>
</dbReference>
<feature type="coiled-coil region" evidence="1">
    <location>
        <begin position="30"/>
        <end position="115"/>
    </location>
</feature>
<gene>
    <name evidence="2" type="primary">AVEN_100785_1</name>
    <name evidence="2" type="ORF">TNIN_214641</name>
</gene>
<dbReference type="OrthoDB" id="6460201at2759"/>
<keyword evidence="3" id="KW-1185">Reference proteome</keyword>
<protein>
    <submittedName>
        <fullName evidence="2">Uncharacterized protein</fullName>
    </submittedName>
</protein>
<comment type="caution">
    <text evidence="2">The sequence shown here is derived from an EMBL/GenBank/DDBJ whole genome shotgun (WGS) entry which is preliminary data.</text>
</comment>
<accession>A0A8X6WVT0</accession>
<evidence type="ECO:0000313" key="2">
    <source>
        <dbReference type="EMBL" id="GFY42268.1"/>
    </source>
</evidence>
<dbReference type="EMBL" id="BMAV01002985">
    <property type="protein sequence ID" value="GFY42268.1"/>
    <property type="molecule type" value="Genomic_DNA"/>
</dbReference>
<dbReference type="AlphaFoldDB" id="A0A8X6WVT0"/>
<organism evidence="2 3">
    <name type="scientific">Trichonephila inaurata madagascariensis</name>
    <dbReference type="NCBI Taxonomy" id="2747483"/>
    <lineage>
        <taxon>Eukaryota</taxon>
        <taxon>Metazoa</taxon>
        <taxon>Ecdysozoa</taxon>
        <taxon>Arthropoda</taxon>
        <taxon>Chelicerata</taxon>
        <taxon>Arachnida</taxon>
        <taxon>Araneae</taxon>
        <taxon>Araneomorphae</taxon>
        <taxon>Entelegynae</taxon>
        <taxon>Araneoidea</taxon>
        <taxon>Nephilidae</taxon>
        <taxon>Trichonephila</taxon>
        <taxon>Trichonephila inaurata</taxon>
    </lineage>
</organism>
<sequence length="696" mass="79536">MRRLLETYAPALSAPKLKPRDMIVIIDLILRALTERKNNENLRVPQLENELADTATRTAQFRISTTIDQYKRECEMMQRKAADKKDIIEWRTEDNEKLRIEVEELKRTLEMYETTDRIERIRVQLYSKEPHFDRCYIKRDYLILLAENAPIQQTVDQLNQKLLETEEKCMADIVNESQWVDIFPPGFEKSLVKLLPRINIWKIRRQYFDELAGKLAVILKRIHIKRYQVWKDLQTFINGINPVITALMITHLRIRMYKAKDEMDLRAKEMSYYEKSLESLQEREDVMKKRVQDVAQATEDLLSELAEFHTPEAPTPVIPVSQPAMSSGVFNLSPEFIEEAQTERSRKLRSQDASLGLPDAAQVTRFEDRLGLSGSIGASRSIHLPEIVASAEAGAARRSPSPNWLNDSLELLHQTQAPAEMEDSLLESIDLSPDSLYLTDRVASPVSVAEQTLRFHEDPSDVLDLARPPTRVEDSLDLSGDIGFSPDSLNILGDIGLSPDSLDAPEIDISKRSMVNRWLEEEYDDVFDPIPQQPEAMGPSLAPNAPTEVYSVKSPPGSVKSLIKFSNPRRPEPFKMELEMKPQGIRQSPSGHRVICGVALEMKEAEVPLPRWRNIHFKKSIVRGSPPISETVGRRFDRKHGLFTPRSVIRRNFIGVRRPLFGDFPYVTGETPPRIPSPILPPLSTTIEWEGGIPRE</sequence>
<keyword evidence="1" id="KW-0175">Coiled coil</keyword>
<name>A0A8X6WVT0_9ARAC</name>
<evidence type="ECO:0000313" key="3">
    <source>
        <dbReference type="Proteomes" id="UP000886998"/>
    </source>
</evidence>
<proteinExistence type="predicted"/>
<reference evidence="2" key="1">
    <citation type="submission" date="2020-08" db="EMBL/GenBank/DDBJ databases">
        <title>Multicomponent nature underlies the extraordinary mechanical properties of spider dragline silk.</title>
        <authorList>
            <person name="Kono N."/>
            <person name="Nakamura H."/>
            <person name="Mori M."/>
            <person name="Yoshida Y."/>
            <person name="Ohtoshi R."/>
            <person name="Malay A.D."/>
            <person name="Moran D.A.P."/>
            <person name="Tomita M."/>
            <person name="Numata K."/>
            <person name="Arakawa K."/>
        </authorList>
    </citation>
    <scope>NUCLEOTIDE SEQUENCE</scope>
</reference>
<evidence type="ECO:0000256" key="1">
    <source>
        <dbReference type="SAM" id="Coils"/>
    </source>
</evidence>